<proteinExistence type="predicted"/>
<name>A0A117MLN3_9ACTN</name>
<gene>
    <name evidence="1" type="ORF">ADL12_37865</name>
</gene>
<sequence length="63" mass="6836">MEVVLRPRWRIRPYSRFASTIGRWAAGSAVIRTLAAKVSPWRTPDGGASRISALALTVPSSLA</sequence>
<evidence type="ECO:0000313" key="2">
    <source>
        <dbReference type="Proteomes" id="UP000053923"/>
    </source>
</evidence>
<accession>A0A117MLN3</accession>
<protein>
    <submittedName>
        <fullName evidence="1">Uncharacterized protein</fullName>
    </submittedName>
</protein>
<organism evidence="1 2">
    <name type="scientific">Streptomyces regalis</name>
    <dbReference type="NCBI Taxonomy" id="68262"/>
    <lineage>
        <taxon>Bacteria</taxon>
        <taxon>Bacillati</taxon>
        <taxon>Actinomycetota</taxon>
        <taxon>Actinomycetes</taxon>
        <taxon>Kitasatosporales</taxon>
        <taxon>Streptomycetaceae</taxon>
        <taxon>Streptomyces</taxon>
    </lineage>
</organism>
<dbReference type="Proteomes" id="UP000053923">
    <property type="component" value="Unassembled WGS sequence"/>
</dbReference>
<keyword evidence="2" id="KW-1185">Reference proteome</keyword>
<evidence type="ECO:0000313" key="1">
    <source>
        <dbReference type="EMBL" id="KUL24222.1"/>
    </source>
</evidence>
<dbReference type="EMBL" id="LLZG01000378">
    <property type="protein sequence ID" value="KUL24222.1"/>
    <property type="molecule type" value="Genomic_DNA"/>
</dbReference>
<reference evidence="2" key="1">
    <citation type="submission" date="2015-10" db="EMBL/GenBank/DDBJ databases">
        <authorList>
            <person name="Ju K.-S."/>
            <person name="Doroghazi J.R."/>
            <person name="Metcalf W.W."/>
        </authorList>
    </citation>
    <scope>NUCLEOTIDE SEQUENCE [LARGE SCALE GENOMIC DNA]</scope>
    <source>
        <strain evidence="2">NRRL 3151</strain>
    </source>
</reference>
<comment type="caution">
    <text evidence="1">The sequence shown here is derived from an EMBL/GenBank/DDBJ whole genome shotgun (WGS) entry which is preliminary data.</text>
</comment>
<dbReference type="AlphaFoldDB" id="A0A117MLN3"/>